<accession>A0A010STQ9</accession>
<dbReference type="EMBL" id="AFOY02000013">
    <property type="protein sequence ID" value="EXF94308.1"/>
    <property type="molecule type" value="Genomic_DNA"/>
</dbReference>
<dbReference type="HOGENOM" id="CLU_1325943_0_0_6"/>
<reference evidence="1 2" key="1">
    <citation type="journal article" date="2011" name="J. Bacteriol.">
        <title>Draft genome sequence of the polycyclic aromatic hydrocarbon-degrading, genetically engineered bioluminescent bioreporter Pseudomonas fluorescens HK44.</title>
        <authorList>
            <person name="Chauhan A."/>
            <person name="Layton A.C."/>
            <person name="Williams D.E."/>
            <person name="Smartt A.E."/>
            <person name="Ripp S."/>
            <person name="Karpinets T.V."/>
            <person name="Brown S.D."/>
            <person name="Sayler G.S."/>
        </authorList>
    </citation>
    <scope>NUCLEOTIDE SEQUENCE [LARGE SCALE GENOMIC DNA]</scope>
    <source>
        <strain evidence="1 2">HK44</strain>
    </source>
</reference>
<dbReference type="eggNOG" id="COG1637">
    <property type="taxonomic scope" value="Bacteria"/>
</dbReference>
<comment type="caution">
    <text evidence="1">The sequence shown here is derived from an EMBL/GenBank/DDBJ whole genome shotgun (WGS) entry which is preliminary data.</text>
</comment>
<proteinExistence type="predicted"/>
<protein>
    <submittedName>
        <fullName evidence="1">Uncharacterized protein</fullName>
    </submittedName>
</protein>
<dbReference type="RefSeq" id="WP_019692615.1">
    <property type="nucleotide sequence ID" value="NZ_AFOY02000013.1"/>
</dbReference>
<dbReference type="PATRIC" id="fig|1042209.11.peg.2763"/>
<dbReference type="OrthoDB" id="6659686at2"/>
<gene>
    <name evidence="1" type="ORF">HK44_002100</name>
</gene>
<organism evidence="1 2">
    <name type="scientific">Pseudomonas fluorescens HK44</name>
    <dbReference type="NCBI Taxonomy" id="1042209"/>
    <lineage>
        <taxon>Bacteria</taxon>
        <taxon>Pseudomonadati</taxon>
        <taxon>Pseudomonadota</taxon>
        <taxon>Gammaproteobacteria</taxon>
        <taxon>Pseudomonadales</taxon>
        <taxon>Pseudomonadaceae</taxon>
        <taxon>Pseudomonas</taxon>
    </lineage>
</organism>
<name>A0A010STQ9_PSEFL</name>
<dbReference type="Proteomes" id="UP000022611">
    <property type="component" value="Unassembled WGS sequence"/>
</dbReference>
<dbReference type="AlphaFoldDB" id="A0A010STQ9"/>
<evidence type="ECO:0000313" key="1">
    <source>
        <dbReference type="EMBL" id="EXF94308.1"/>
    </source>
</evidence>
<evidence type="ECO:0000313" key="2">
    <source>
        <dbReference type="Proteomes" id="UP000022611"/>
    </source>
</evidence>
<sequence>MNDIISLIENSKKAKKELVASTVRMPKELYSFIEGLADEIEISKQEVMLKLLEKGAAIAKETLDGAEKTEAELEEPSVSGFHVLNTNKGNNLEDHEWMLANGAAAAFYSPWKFNIDRIKKDDVVFLYENGKGIVAYGRGTGKVEIGDHDGDKDETHYQKLQGFSVLERPLPAAELKKILKRNVVFLRTMSGMPDGQKVLDLIEG</sequence>